<dbReference type="InterPro" id="IPR019794">
    <property type="entry name" value="Peroxidases_AS"/>
</dbReference>
<comment type="PTM">
    <text evidence="9">Formation of the three residue Trp-Tyr-Met cross-link is important for the catalase, but not the peroxidase activity of the enzyme.</text>
</comment>
<dbReference type="GO" id="GO:0042744">
    <property type="term" value="P:hydrogen peroxide catabolic process"/>
    <property type="evidence" value="ECO:0007669"/>
    <property type="project" value="UniProtKB-KW"/>
</dbReference>
<keyword evidence="1 9" id="KW-0575">Peroxidase</keyword>
<dbReference type="GO" id="GO:0005576">
    <property type="term" value="C:extracellular region"/>
    <property type="evidence" value="ECO:0007669"/>
    <property type="project" value="UniProtKB-SubCell"/>
</dbReference>
<evidence type="ECO:0000256" key="6">
    <source>
        <dbReference type="ARBA" id="ARBA00023324"/>
    </source>
</evidence>
<dbReference type="EC" id="1.11.1.21" evidence="9 10"/>
<dbReference type="PROSITE" id="PS50873">
    <property type="entry name" value="PEROXIDASE_4"/>
    <property type="match status" value="1"/>
</dbReference>
<keyword evidence="2 9" id="KW-0349">Heme</keyword>
<comment type="subcellular location">
    <subcellularLocation>
        <location evidence="9">Secreted</location>
    </subcellularLocation>
</comment>
<evidence type="ECO:0000256" key="9">
    <source>
        <dbReference type="HAMAP-Rule" id="MF_03108"/>
    </source>
</evidence>
<feature type="chain" id="PRO_5006987270" description="Catalase-peroxidase" evidence="9 10">
    <location>
        <begin position="19"/>
        <end position="780"/>
    </location>
</feature>
<dbReference type="GO" id="GO:0020037">
    <property type="term" value="F:heme binding"/>
    <property type="evidence" value="ECO:0007669"/>
    <property type="project" value="InterPro"/>
</dbReference>
<dbReference type="EMBL" id="JXCE01000794">
    <property type="protein sequence ID" value="KPA35997.1"/>
    <property type="molecule type" value="Genomic_DNA"/>
</dbReference>
<dbReference type="Proteomes" id="UP000037904">
    <property type="component" value="Unassembled WGS sequence"/>
</dbReference>
<keyword evidence="5 9" id="KW-0408">Iron</keyword>
<comment type="similarity">
    <text evidence="9 10">Belongs to the peroxidase family. Peroxidase/catalase subfamily.</text>
</comment>
<sequence precursor="true">MHAKTLLLATGLVPLVAGDCPFAAKRDTQQNLLPPREISEDFGRCRVASNQAGGGSRTKDFWPCQLRLDVLRQFSPQINPLGEEFDYAEAFQSLDFEALKKDIHDLLTDSQDWWPADFGHYGGLFIRMAWHSAGTYRAMDGRGGGGMGQQRFAPLNSWPDNQNLDKARRLIWPIKQKYGNKISWADLMLLAGNIALESSNFKTLGFAGGRPDTWQADESIYWGAETTFVPKGNDVRYNGSTDIYERANKLEKPLGATHFGLIYVNPEGPDGSSDPKASALDIREAFGRMGMDDEETAALIIGGHTLGKTHGAVPGKNIGPEPEAADLGEMGLGWHNSVGEGNGPNQQTSGLEVVWSKTPTKWSNHFLESLLGNKWTLVESPAGAHQWEAVNGTLDYPDPFDNTKFRRATMLTSDLALINDESYLKICKRWLKNPEEMNEAFAKAWFKLLHRDLGPTSRYLGPDVPKEKFIWQDPLPERKGDVITDEDVSSLKTAILAADGLDVSKLVSTAWASASTFRGTDKRGGANGARIALEPQVSWASNNPKQLKQVLSALKSVQKEFNAKSESKQVSLADLIVLGGVAAVEKAAKDAGFKDIEVPFTPGRVDATQEQTDITQFNYLEPLADGFRNYGHGTARARTEEILVDKAALLTLTPPEMTVLVGGLRALNANFDGSSNGVLTEKKGQLTNDFFVNLLSPAFKWSKKDQRGELWTATDRKTKSTKWTATRADLVFGSHAELRAISEVYGSADANEKFAKDFVAAWTKVMNLDRFDVKVNKESK</sequence>
<dbReference type="PRINTS" id="PR00460">
    <property type="entry name" value="BPEROXIDASE"/>
</dbReference>
<dbReference type="GO" id="GO:0004096">
    <property type="term" value="F:catalase activity"/>
    <property type="evidence" value="ECO:0007669"/>
    <property type="project" value="UniProtKB-UniRule"/>
</dbReference>
<evidence type="ECO:0000256" key="8">
    <source>
        <dbReference type="ARBA" id="ARBA00051651"/>
    </source>
</evidence>
<comment type="subunit">
    <text evidence="9">Homodimer; disulfide-linked.</text>
</comment>
<dbReference type="NCBIfam" id="TIGR00198">
    <property type="entry name" value="cat_per_HPI"/>
    <property type="match status" value="1"/>
</dbReference>
<dbReference type="FunFam" id="1.10.420.10:FF:000004">
    <property type="entry name" value="Catalase-peroxidase"/>
    <property type="match status" value="1"/>
</dbReference>
<feature type="binding site" description="axial binding residue" evidence="9">
    <location>
        <position position="304"/>
    </location>
    <ligand>
        <name>heme</name>
        <dbReference type="ChEBI" id="CHEBI:30413"/>
    </ligand>
    <ligandPart>
        <name>Fe</name>
        <dbReference type="ChEBI" id="CHEBI:18248"/>
    </ligandPart>
</feature>
<accession>A0A0N0V4S6</accession>
<dbReference type="OrthoDB" id="407695at2759"/>
<dbReference type="Gene3D" id="1.10.420.10">
    <property type="entry name" value="Peroxidase, domain 2"/>
    <property type="match status" value="2"/>
</dbReference>
<evidence type="ECO:0000313" key="12">
    <source>
        <dbReference type="EMBL" id="KPA35997.1"/>
    </source>
</evidence>
<dbReference type="GO" id="GO:0046872">
    <property type="term" value="F:metal ion binding"/>
    <property type="evidence" value="ECO:0007669"/>
    <property type="project" value="UniProtKB-KW"/>
</dbReference>
<evidence type="ECO:0000256" key="10">
    <source>
        <dbReference type="RuleBase" id="RU003451"/>
    </source>
</evidence>
<evidence type="ECO:0000256" key="1">
    <source>
        <dbReference type="ARBA" id="ARBA00022559"/>
    </source>
</evidence>
<dbReference type="InterPro" id="IPR002016">
    <property type="entry name" value="Haem_peroxidase"/>
</dbReference>
<feature type="signal peptide" evidence="9 10">
    <location>
        <begin position="1"/>
        <end position="18"/>
    </location>
</feature>
<dbReference type="HAMAP" id="MF_01961">
    <property type="entry name" value="Catal_peroxid"/>
    <property type="match status" value="1"/>
</dbReference>
<dbReference type="Gene3D" id="1.10.520.10">
    <property type="match status" value="2"/>
</dbReference>
<evidence type="ECO:0000256" key="3">
    <source>
        <dbReference type="ARBA" id="ARBA00022723"/>
    </source>
</evidence>
<feature type="cross-link" description="Tryptophyl-tyrosyl-methioninium (Tyr-Met) (with Trp-130)" evidence="9">
    <location>
        <begin position="263"/>
        <end position="289"/>
    </location>
</feature>
<feature type="cross-link" description="Tryptophyl-tyrosyl-methioninium (Trp-Tyr) (with Met-289)" evidence="9">
    <location>
        <begin position="130"/>
        <end position="263"/>
    </location>
</feature>
<dbReference type="PROSITE" id="PS00436">
    <property type="entry name" value="PEROXIDASE_2"/>
    <property type="match status" value="1"/>
</dbReference>
<organism evidence="12 13">
    <name type="scientific">Fusarium langsethiae</name>
    <dbReference type="NCBI Taxonomy" id="179993"/>
    <lineage>
        <taxon>Eukaryota</taxon>
        <taxon>Fungi</taxon>
        <taxon>Dikarya</taxon>
        <taxon>Ascomycota</taxon>
        <taxon>Pezizomycotina</taxon>
        <taxon>Sordariomycetes</taxon>
        <taxon>Hypocreomycetidae</taxon>
        <taxon>Hypocreales</taxon>
        <taxon>Nectriaceae</taxon>
        <taxon>Fusarium</taxon>
    </lineage>
</organism>
<dbReference type="PROSITE" id="PS00435">
    <property type="entry name" value="PEROXIDASE_1"/>
    <property type="match status" value="1"/>
</dbReference>
<dbReference type="InterPro" id="IPR000763">
    <property type="entry name" value="Catalase_peroxidase"/>
</dbReference>
<dbReference type="InterPro" id="IPR019793">
    <property type="entry name" value="Peroxidases_heam-ligand_BS"/>
</dbReference>
<keyword evidence="9 10" id="KW-0732">Signal</keyword>
<protein>
    <recommendedName>
        <fullName evidence="9 10">Catalase-peroxidase</fullName>
        <shortName evidence="9">CP</shortName>
        <ecNumber evidence="9 10">1.11.1.21</ecNumber>
    </recommendedName>
    <alternativeName>
        <fullName evidence="9">Peroxidase/catalase</fullName>
    </alternativeName>
</protein>
<feature type="site" description="Transition state stabilizer" evidence="9">
    <location>
        <position position="127"/>
    </location>
</feature>
<keyword evidence="9" id="KW-0964">Secreted</keyword>
<dbReference type="PANTHER" id="PTHR30555:SF0">
    <property type="entry name" value="CATALASE-PEROXIDASE"/>
    <property type="match status" value="1"/>
</dbReference>
<evidence type="ECO:0000256" key="2">
    <source>
        <dbReference type="ARBA" id="ARBA00022617"/>
    </source>
</evidence>
<feature type="active site" description="Proton acceptor" evidence="9">
    <location>
        <position position="131"/>
    </location>
</feature>
<evidence type="ECO:0000259" key="11">
    <source>
        <dbReference type="PROSITE" id="PS50873"/>
    </source>
</evidence>
<keyword evidence="3 9" id="KW-0479">Metal-binding</keyword>
<dbReference type="GO" id="GO:0005829">
    <property type="term" value="C:cytosol"/>
    <property type="evidence" value="ECO:0007669"/>
    <property type="project" value="TreeGrafter"/>
</dbReference>
<name>A0A0N0V4S6_FUSLA</name>
<dbReference type="GO" id="GO:0070301">
    <property type="term" value="P:cellular response to hydrogen peroxide"/>
    <property type="evidence" value="ECO:0007669"/>
    <property type="project" value="TreeGrafter"/>
</dbReference>
<dbReference type="AlphaFoldDB" id="A0A0N0V4S6"/>
<comment type="function">
    <text evidence="9">Bifunctional enzyme with both catalase and broad-spectrum peroxidase activity. Confers resistance to H(2)O(2) in hyphae. May play an antioxidative role in fungal defense against the host-produced H(2)O(2) (oxidative burst) at the early stage of plant infection.</text>
</comment>
<dbReference type="NCBIfam" id="NF011635">
    <property type="entry name" value="PRK15061.1"/>
    <property type="match status" value="1"/>
</dbReference>
<dbReference type="PANTHER" id="PTHR30555">
    <property type="entry name" value="HYDROPEROXIDASE I, BIFUNCTIONAL CATALASE-PEROXIDASE"/>
    <property type="match status" value="1"/>
</dbReference>
<comment type="catalytic activity">
    <reaction evidence="8 9 10">
        <text>H2O2 + AH2 = A + 2 H2O</text>
        <dbReference type="Rhea" id="RHEA:30275"/>
        <dbReference type="ChEBI" id="CHEBI:13193"/>
        <dbReference type="ChEBI" id="CHEBI:15377"/>
        <dbReference type="ChEBI" id="CHEBI:16240"/>
        <dbReference type="ChEBI" id="CHEBI:17499"/>
        <dbReference type="EC" id="1.11.1.21"/>
    </reaction>
</comment>
<feature type="domain" description="Plant heme peroxidase family profile" evidence="11">
    <location>
        <begin position="164"/>
        <end position="448"/>
    </location>
</feature>
<keyword evidence="6 9" id="KW-0376">Hydrogen peroxide</keyword>
<evidence type="ECO:0000256" key="7">
    <source>
        <dbReference type="ARBA" id="ARBA00049145"/>
    </source>
</evidence>
<evidence type="ECO:0000256" key="4">
    <source>
        <dbReference type="ARBA" id="ARBA00023002"/>
    </source>
</evidence>
<dbReference type="Pfam" id="PF00141">
    <property type="entry name" value="peroxidase"/>
    <property type="match status" value="2"/>
</dbReference>
<gene>
    <name evidence="9" type="primary">katG</name>
    <name evidence="12" type="ORF">FLAG1_11257</name>
</gene>
<dbReference type="SUPFAM" id="SSF48113">
    <property type="entry name" value="Heme-dependent peroxidases"/>
    <property type="match status" value="2"/>
</dbReference>
<keyword evidence="4 9" id="KW-0560">Oxidoreductase</keyword>
<comment type="cofactor">
    <cofactor evidence="9">
        <name>heme b</name>
        <dbReference type="ChEBI" id="CHEBI:60344"/>
    </cofactor>
    <text evidence="9">Binds 1 heme b (iron(II)-protoporphyrin IX) group per monomer.</text>
</comment>
<keyword evidence="9" id="KW-1015">Disulfide bond</keyword>
<dbReference type="CDD" id="cd08200">
    <property type="entry name" value="catalase_peroxidase_2"/>
    <property type="match status" value="1"/>
</dbReference>
<keyword evidence="13" id="KW-1185">Reference proteome</keyword>
<proteinExistence type="inferred from homology"/>
<evidence type="ECO:0000313" key="13">
    <source>
        <dbReference type="Proteomes" id="UP000037904"/>
    </source>
</evidence>
<dbReference type="PRINTS" id="PR00458">
    <property type="entry name" value="PEROXIDASE"/>
</dbReference>
<evidence type="ECO:0000256" key="5">
    <source>
        <dbReference type="ARBA" id="ARBA00023004"/>
    </source>
</evidence>
<comment type="caution">
    <text evidence="12">The sequence shown here is derived from an EMBL/GenBank/DDBJ whole genome shotgun (WGS) entry which is preliminary data.</text>
</comment>
<dbReference type="InterPro" id="IPR010255">
    <property type="entry name" value="Haem_peroxidase_sf"/>
</dbReference>
<reference evidence="12 13" key="1">
    <citation type="submission" date="2015-04" db="EMBL/GenBank/DDBJ databases">
        <title>The draft genome sequence of Fusarium langsethiae, a T-2/HT-2 mycotoxin producer.</title>
        <authorList>
            <person name="Lysoe E."/>
            <person name="Divon H.H."/>
            <person name="Terzi V."/>
            <person name="Orru L."/>
            <person name="Lamontanara A."/>
            <person name="Kolseth A.-K."/>
            <person name="Frandsen R.J."/>
            <person name="Nielsen K."/>
            <person name="Thrane U."/>
        </authorList>
    </citation>
    <scope>NUCLEOTIDE SEQUENCE [LARGE SCALE GENOMIC DNA]</scope>
    <source>
        <strain evidence="12 13">Fl201059</strain>
    </source>
</reference>
<dbReference type="FunFam" id="1.10.520.10:FF:000002">
    <property type="entry name" value="Catalase-peroxidase"/>
    <property type="match status" value="1"/>
</dbReference>
<comment type="catalytic activity">
    <reaction evidence="7 9 10">
        <text>2 H2O2 = O2 + 2 H2O</text>
        <dbReference type="Rhea" id="RHEA:20309"/>
        <dbReference type="ChEBI" id="CHEBI:15377"/>
        <dbReference type="ChEBI" id="CHEBI:15379"/>
        <dbReference type="ChEBI" id="CHEBI:16240"/>
        <dbReference type="EC" id="1.11.1.21"/>
    </reaction>
</comment>